<gene>
    <name evidence="1" type="ORF">SDC9_183547</name>
</gene>
<dbReference type="AlphaFoldDB" id="A0A645HCE1"/>
<name>A0A645HCE1_9ZZZZ</name>
<accession>A0A645HCE1</accession>
<sequence>MNGGKRRLPAFFNLAHRRLNVVPEFRVAILDVMQFFIIKPEMKFILDDGGIDKVINLGKPGMLIVNGVVQASG</sequence>
<protein>
    <submittedName>
        <fullName evidence="1">Uncharacterized protein</fullName>
    </submittedName>
</protein>
<reference evidence="1" key="1">
    <citation type="submission" date="2019-08" db="EMBL/GenBank/DDBJ databases">
        <authorList>
            <person name="Kucharzyk K."/>
            <person name="Murdoch R.W."/>
            <person name="Higgins S."/>
            <person name="Loffler F."/>
        </authorList>
    </citation>
    <scope>NUCLEOTIDE SEQUENCE</scope>
</reference>
<comment type="caution">
    <text evidence="1">The sequence shown here is derived from an EMBL/GenBank/DDBJ whole genome shotgun (WGS) entry which is preliminary data.</text>
</comment>
<evidence type="ECO:0000313" key="1">
    <source>
        <dbReference type="EMBL" id="MPN36042.1"/>
    </source>
</evidence>
<proteinExistence type="predicted"/>
<organism evidence="1">
    <name type="scientific">bioreactor metagenome</name>
    <dbReference type="NCBI Taxonomy" id="1076179"/>
    <lineage>
        <taxon>unclassified sequences</taxon>
        <taxon>metagenomes</taxon>
        <taxon>ecological metagenomes</taxon>
    </lineage>
</organism>
<dbReference type="EMBL" id="VSSQ01089960">
    <property type="protein sequence ID" value="MPN36042.1"/>
    <property type="molecule type" value="Genomic_DNA"/>
</dbReference>